<dbReference type="AlphaFoldDB" id="A0AAX1EFS1"/>
<proteinExistence type="predicted"/>
<gene>
    <name evidence="2" type="ORF">E3983_05505</name>
</gene>
<name>A0AAX1EFS1_9GAMM</name>
<evidence type="ECO:0000313" key="3">
    <source>
        <dbReference type="Proteomes" id="UP000295517"/>
    </source>
</evidence>
<keyword evidence="1" id="KW-0732">Signal</keyword>
<reference evidence="2 3" key="1">
    <citation type="submission" date="2019-03" db="EMBL/GenBank/DDBJ databases">
        <title>Diverse conjugative elements silence natural transformation in Legionella species.</title>
        <authorList>
            <person name="Durieux I."/>
            <person name="Ginevra C."/>
            <person name="Attaiech L."/>
            <person name="Picq K."/>
            <person name="Juan P.A."/>
            <person name="Jarraud S."/>
            <person name="Charpentier X."/>
        </authorList>
    </citation>
    <scope>NUCLEOTIDE SEQUENCE [LARGE SCALE GENOMIC DNA]</scope>
    <source>
        <strain evidence="2 3">HL-0427-4011</strain>
    </source>
</reference>
<sequence>MINIRAFIIIKLVFCLLLNQAFAVSNKQIATRNFWHPMYHGGRLAYCMLNQTCCGKPVADRYCKAMGYDYASQQIIAHNVGLTHYISTKARCKGWRCNGFVTIACVKKIPHTPDQSYHYSKKKFVYPRYNNYRVDWCYGEHTGCGLKAAKSFCRRLGYMEARQFKREKAIHASKTIGSQKLCFGPSCDGFKYIVCSR</sequence>
<dbReference type="Proteomes" id="UP000295517">
    <property type="component" value="Chromosome"/>
</dbReference>
<feature type="signal peptide" evidence="1">
    <location>
        <begin position="1"/>
        <end position="23"/>
    </location>
</feature>
<dbReference type="EMBL" id="CP038254">
    <property type="protein sequence ID" value="QBR83850.1"/>
    <property type="molecule type" value="Genomic_DNA"/>
</dbReference>
<evidence type="ECO:0000256" key="1">
    <source>
        <dbReference type="SAM" id="SignalP"/>
    </source>
</evidence>
<organism evidence="2 3">
    <name type="scientific">Legionella israelensis</name>
    <dbReference type="NCBI Taxonomy" id="454"/>
    <lineage>
        <taxon>Bacteria</taxon>
        <taxon>Pseudomonadati</taxon>
        <taxon>Pseudomonadota</taxon>
        <taxon>Gammaproteobacteria</taxon>
        <taxon>Legionellales</taxon>
        <taxon>Legionellaceae</taxon>
        <taxon>Legionella</taxon>
    </lineage>
</organism>
<protein>
    <submittedName>
        <fullName evidence="2">Uncharacterized protein</fullName>
    </submittedName>
</protein>
<accession>A0AAX1EFS1</accession>
<feature type="chain" id="PRO_5043443815" evidence="1">
    <location>
        <begin position="24"/>
        <end position="197"/>
    </location>
</feature>
<evidence type="ECO:0000313" key="2">
    <source>
        <dbReference type="EMBL" id="QBR83850.1"/>
    </source>
</evidence>
<dbReference type="RefSeq" id="WP_135060173.1">
    <property type="nucleotide sequence ID" value="NZ_CP038254.1"/>
</dbReference>